<sequence>MEVTKAKLKILTGVIAALLLVSIAGNIYYWDKSRDLSSEKERVEQKANALLQGQSRDLNELRKQVEKSSEEKNALTLKAKELNGLLTQVNNDLWELRTRKATDAKNLELMRSSSESRLSDLNSRADLLTDKNTSLARQNTQLNQNVDVLRDSLQQITSELTADGFRMIALKSNNKETAKAKKVAVLTVSFEVPAGLGLSGRKEVYLSLTDAQGSPLKPSLRTITLLSSEEEIPVHAVKSIDFNGQKESVTLTVYDTDTIKPGMYKAAIYTEDKYLGSVEVQFRDSFWFF</sequence>
<reference evidence="2" key="1">
    <citation type="submission" date="2023-07" db="EMBL/GenBank/DDBJ databases">
        <title>The genome sequence of Rhodocytophaga aerolata KACC 12507.</title>
        <authorList>
            <person name="Zhang X."/>
        </authorList>
    </citation>
    <scope>NUCLEOTIDE SEQUENCE</scope>
    <source>
        <strain evidence="2">KACC 12507</strain>
    </source>
</reference>
<evidence type="ECO:0000313" key="2">
    <source>
        <dbReference type="EMBL" id="MDO1450642.1"/>
    </source>
</evidence>
<evidence type="ECO:0000313" key="3">
    <source>
        <dbReference type="Proteomes" id="UP001168528"/>
    </source>
</evidence>
<organism evidence="2 3">
    <name type="scientific">Rhodocytophaga aerolata</name>
    <dbReference type="NCBI Taxonomy" id="455078"/>
    <lineage>
        <taxon>Bacteria</taxon>
        <taxon>Pseudomonadati</taxon>
        <taxon>Bacteroidota</taxon>
        <taxon>Cytophagia</taxon>
        <taxon>Cytophagales</taxon>
        <taxon>Rhodocytophagaceae</taxon>
        <taxon>Rhodocytophaga</taxon>
    </lineage>
</organism>
<dbReference type="RefSeq" id="WP_302041444.1">
    <property type="nucleotide sequence ID" value="NZ_JAUKPO010000034.1"/>
</dbReference>
<name>A0ABT8RIY1_9BACT</name>
<dbReference type="EMBL" id="JAUKPO010000034">
    <property type="protein sequence ID" value="MDO1450642.1"/>
    <property type="molecule type" value="Genomic_DNA"/>
</dbReference>
<keyword evidence="3" id="KW-1185">Reference proteome</keyword>
<feature type="coiled-coil region" evidence="1">
    <location>
        <begin position="125"/>
        <end position="159"/>
    </location>
</feature>
<evidence type="ECO:0008006" key="4">
    <source>
        <dbReference type="Google" id="ProtNLM"/>
    </source>
</evidence>
<gene>
    <name evidence="2" type="ORF">Q0590_30495</name>
</gene>
<proteinExistence type="predicted"/>
<protein>
    <recommendedName>
        <fullName evidence="4">Chromosome partitioning protein ParA</fullName>
    </recommendedName>
</protein>
<feature type="coiled-coil region" evidence="1">
    <location>
        <begin position="44"/>
        <end position="78"/>
    </location>
</feature>
<dbReference type="Proteomes" id="UP001168528">
    <property type="component" value="Unassembled WGS sequence"/>
</dbReference>
<accession>A0ABT8RIY1</accession>
<keyword evidence="1" id="KW-0175">Coiled coil</keyword>
<comment type="caution">
    <text evidence="2">The sequence shown here is derived from an EMBL/GenBank/DDBJ whole genome shotgun (WGS) entry which is preliminary data.</text>
</comment>
<evidence type="ECO:0000256" key="1">
    <source>
        <dbReference type="SAM" id="Coils"/>
    </source>
</evidence>